<organism evidence="4">
    <name type="scientific">Schistosoma curassoni</name>
    <dbReference type="NCBI Taxonomy" id="6186"/>
    <lineage>
        <taxon>Eukaryota</taxon>
        <taxon>Metazoa</taxon>
        <taxon>Spiralia</taxon>
        <taxon>Lophotrochozoa</taxon>
        <taxon>Platyhelminthes</taxon>
        <taxon>Trematoda</taxon>
        <taxon>Digenea</taxon>
        <taxon>Strigeidida</taxon>
        <taxon>Schistosomatoidea</taxon>
        <taxon>Schistosomatidae</taxon>
        <taxon>Schistosoma</taxon>
    </lineage>
</organism>
<evidence type="ECO:0000313" key="2">
    <source>
        <dbReference type="EMBL" id="VDP78796.1"/>
    </source>
</evidence>
<feature type="compositionally biased region" description="Polar residues" evidence="1">
    <location>
        <begin position="52"/>
        <end position="62"/>
    </location>
</feature>
<feature type="region of interest" description="Disordered" evidence="1">
    <location>
        <begin position="52"/>
        <end position="72"/>
    </location>
</feature>
<reference evidence="4" key="1">
    <citation type="submission" date="2016-06" db="UniProtKB">
        <authorList>
            <consortium name="WormBaseParasite"/>
        </authorList>
    </citation>
    <scope>IDENTIFICATION</scope>
</reference>
<accession>A0A183L4Y1</accession>
<dbReference type="WBParaSite" id="SCUD_0002239601-mRNA-1">
    <property type="protein sequence ID" value="SCUD_0002239601-mRNA-1"/>
    <property type="gene ID" value="SCUD_0002239601"/>
</dbReference>
<sequence length="128" mass="15308">MINNLFLDTNVTHTDEVTRTKKYRKTPINERDNNITKIITKHVSNQKNERTCNSQFQNNNDKPLTEKAKENSIQIADKKSRDHKLSNWLRAKVLQRKSEEEMRRYENEEQQHLNVVHSREACEQAFKQ</sequence>
<gene>
    <name evidence="2" type="ORF">SCUD_LOCUS22393</name>
</gene>
<keyword evidence="3" id="KW-1185">Reference proteome</keyword>
<dbReference type="AlphaFoldDB" id="A0A183L4Y1"/>
<reference evidence="2 3" key="2">
    <citation type="submission" date="2018-11" db="EMBL/GenBank/DDBJ databases">
        <authorList>
            <consortium name="Pathogen Informatics"/>
        </authorList>
    </citation>
    <scope>NUCLEOTIDE SEQUENCE [LARGE SCALE GENOMIC DNA]</scope>
    <source>
        <strain evidence="2">Dakar</strain>
        <strain evidence="3">Dakar, Senegal</strain>
    </source>
</reference>
<name>A0A183L4Y1_9TREM</name>
<protein>
    <submittedName>
        <fullName evidence="4">Remorin_C domain-containing protein</fullName>
    </submittedName>
</protein>
<dbReference type="Proteomes" id="UP000279833">
    <property type="component" value="Unassembled WGS sequence"/>
</dbReference>
<evidence type="ECO:0000256" key="1">
    <source>
        <dbReference type="SAM" id="MobiDB-lite"/>
    </source>
</evidence>
<proteinExistence type="predicted"/>
<dbReference type="EMBL" id="UZAK01049249">
    <property type="protein sequence ID" value="VDP78796.1"/>
    <property type="molecule type" value="Genomic_DNA"/>
</dbReference>
<dbReference type="STRING" id="6186.A0A183L4Y1"/>
<evidence type="ECO:0000313" key="4">
    <source>
        <dbReference type="WBParaSite" id="SCUD_0002239601-mRNA-1"/>
    </source>
</evidence>
<feature type="compositionally biased region" description="Basic and acidic residues" evidence="1">
    <location>
        <begin position="63"/>
        <end position="72"/>
    </location>
</feature>
<evidence type="ECO:0000313" key="3">
    <source>
        <dbReference type="Proteomes" id="UP000279833"/>
    </source>
</evidence>